<dbReference type="STRING" id="1058.SAMN05421783_1636"/>
<accession>A0A1H3DVN9</accession>
<sequence>MTSPSTCLMVRLDAVSKDSVAQAAKLRHVSISDYVRTVVVAQAQRELSAARQRVIALTADEQLAFWQALDEPARLTEAQHALGALMRGE</sequence>
<dbReference type="AlphaFoldDB" id="A0A1H3DVN9"/>
<dbReference type="EMBL" id="FNNZ01000063">
    <property type="protein sequence ID" value="SDX70407.1"/>
    <property type="molecule type" value="Genomic_DNA"/>
</dbReference>
<dbReference type="Gene3D" id="1.20.5.780">
    <property type="entry name" value="Single helix bin"/>
    <property type="match status" value="1"/>
</dbReference>
<dbReference type="RefSeq" id="WP_093038653.1">
    <property type="nucleotide sequence ID" value="NZ_FNNZ01000063.1"/>
</dbReference>
<dbReference type="GO" id="GO:0006355">
    <property type="term" value="P:regulation of DNA-templated transcription"/>
    <property type="evidence" value="ECO:0007669"/>
    <property type="project" value="InterPro"/>
</dbReference>
<evidence type="ECO:0000313" key="4">
    <source>
        <dbReference type="Proteomes" id="UP000198816"/>
    </source>
</evidence>
<organism evidence="3 4">
    <name type="scientific">Thiocapsa roseopersicina</name>
    <dbReference type="NCBI Taxonomy" id="1058"/>
    <lineage>
        <taxon>Bacteria</taxon>
        <taxon>Pseudomonadati</taxon>
        <taxon>Pseudomonadota</taxon>
        <taxon>Gammaproteobacteria</taxon>
        <taxon>Chromatiales</taxon>
        <taxon>Chromatiaceae</taxon>
        <taxon>Thiocapsa</taxon>
    </lineage>
</organism>
<name>A0A1H3DVN9_THIRO</name>
<keyword evidence="1" id="KW-1277">Toxin-antitoxin system</keyword>
<reference evidence="4" key="1">
    <citation type="submission" date="2016-10" db="EMBL/GenBank/DDBJ databases">
        <authorList>
            <person name="Varghese N."/>
            <person name="Submissions S."/>
        </authorList>
    </citation>
    <scope>NUCLEOTIDE SEQUENCE [LARGE SCALE GENOMIC DNA]</scope>
    <source>
        <strain evidence="4">DSM 217</strain>
    </source>
</reference>
<dbReference type="SUPFAM" id="SSF47598">
    <property type="entry name" value="Ribbon-helix-helix"/>
    <property type="match status" value="1"/>
</dbReference>
<evidence type="ECO:0000256" key="2">
    <source>
        <dbReference type="ARBA" id="ARBA00049988"/>
    </source>
</evidence>
<dbReference type="OrthoDB" id="288617at2"/>
<evidence type="ECO:0008006" key="5">
    <source>
        <dbReference type="Google" id="ProtNLM"/>
    </source>
</evidence>
<dbReference type="InterPro" id="IPR014795">
    <property type="entry name" value="TacA_1-like"/>
</dbReference>
<proteinExistence type="inferred from homology"/>
<dbReference type="Pfam" id="PF08681">
    <property type="entry name" value="TacA1"/>
    <property type="match status" value="1"/>
</dbReference>
<evidence type="ECO:0000313" key="3">
    <source>
        <dbReference type="EMBL" id="SDX70407.1"/>
    </source>
</evidence>
<comment type="similarity">
    <text evidence="2">Belongs to the TacA antitoxin family.</text>
</comment>
<gene>
    <name evidence="3" type="ORF">SAMN05421783_1636</name>
</gene>
<dbReference type="InterPro" id="IPR010985">
    <property type="entry name" value="Ribbon_hlx_hlx"/>
</dbReference>
<protein>
    <recommendedName>
        <fullName evidence="5">DUF1778 domain-containing protein</fullName>
    </recommendedName>
</protein>
<keyword evidence="4" id="KW-1185">Reference proteome</keyword>
<evidence type="ECO:0000256" key="1">
    <source>
        <dbReference type="ARBA" id="ARBA00022649"/>
    </source>
</evidence>
<dbReference type="Proteomes" id="UP000198816">
    <property type="component" value="Unassembled WGS sequence"/>
</dbReference>